<feature type="chain" id="PRO_5010744420" description="Peptidyl-prolyl cis-trans isomerase" evidence="11">
    <location>
        <begin position="28"/>
        <end position="165"/>
    </location>
</feature>
<gene>
    <name evidence="13" type="ORF">NSJP_2752</name>
</gene>
<feature type="domain" description="PPIase FKBP-type" evidence="12">
    <location>
        <begin position="36"/>
        <end position="112"/>
    </location>
</feature>
<dbReference type="GO" id="GO:0003755">
    <property type="term" value="F:peptidyl-prolyl cis-trans isomerase activity"/>
    <property type="evidence" value="ECO:0007669"/>
    <property type="project" value="UniProtKB-UniRule"/>
</dbReference>
<keyword evidence="14" id="KW-1185">Reference proteome</keyword>
<evidence type="ECO:0000256" key="9">
    <source>
        <dbReference type="PROSITE-ProRule" id="PRU00277"/>
    </source>
</evidence>
<evidence type="ECO:0000256" key="7">
    <source>
        <dbReference type="ARBA" id="ARBA00023235"/>
    </source>
</evidence>
<keyword evidence="5 9" id="KW-0697">Rotamase</keyword>
<comment type="similarity">
    <text evidence="3 10">Belongs to the FKBP-type PPIase family.</text>
</comment>
<evidence type="ECO:0000256" key="10">
    <source>
        <dbReference type="RuleBase" id="RU003915"/>
    </source>
</evidence>
<dbReference type="PANTHER" id="PTHR47861">
    <property type="entry name" value="FKBP-TYPE PEPTIDYL-PROLYL CIS-TRANS ISOMERASE SLYD"/>
    <property type="match status" value="1"/>
</dbReference>
<evidence type="ECO:0000259" key="12">
    <source>
        <dbReference type="PROSITE" id="PS50059"/>
    </source>
</evidence>
<organism evidence="13 14">
    <name type="scientific">Nitrospira japonica</name>
    <dbReference type="NCBI Taxonomy" id="1325564"/>
    <lineage>
        <taxon>Bacteria</taxon>
        <taxon>Pseudomonadati</taxon>
        <taxon>Nitrospirota</taxon>
        <taxon>Nitrospiria</taxon>
        <taxon>Nitrospirales</taxon>
        <taxon>Nitrospiraceae</taxon>
        <taxon>Nitrospira</taxon>
    </lineage>
</organism>
<evidence type="ECO:0000313" key="13">
    <source>
        <dbReference type="EMBL" id="SLM48919.1"/>
    </source>
</evidence>
<evidence type="ECO:0000256" key="1">
    <source>
        <dbReference type="ARBA" id="ARBA00000971"/>
    </source>
</evidence>
<evidence type="ECO:0000256" key="8">
    <source>
        <dbReference type="ARBA" id="ARBA00037071"/>
    </source>
</evidence>
<evidence type="ECO:0000256" key="4">
    <source>
        <dbReference type="ARBA" id="ARBA00022490"/>
    </source>
</evidence>
<keyword evidence="7 9" id="KW-0413">Isomerase</keyword>
<sequence>MNRLFYVMIAAIAAVAVNMTGLPQAGAGESLPIREGSTVTLLYQITVPGNEEFEVRDLSQFVQGRHQMLPALEKAMAGMKRGDKAQIDLTPDQGFGQYDPRKKTVVSANELPEGTKPGDVLEDQSGRHATVTQLSESGAVVDFNHPLAGKPLNVTLTVLEVDNPS</sequence>
<dbReference type="SUPFAM" id="SSF54534">
    <property type="entry name" value="FKBP-like"/>
    <property type="match status" value="1"/>
</dbReference>
<keyword evidence="6" id="KW-0143">Chaperone</keyword>
<evidence type="ECO:0000313" key="14">
    <source>
        <dbReference type="Proteomes" id="UP000192042"/>
    </source>
</evidence>
<feature type="signal peptide" evidence="11">
    <location>
        <begin position="1"/>
        <end position="27"/>
    </location>
</feature>
<evidence type="ECO:0000256" key="6">
    <source>
        <dbReference type="ARBA" id="ARBA00023186"/>
    </source>
</evidence>
<reference evidence="13 14" key="1">
    <citation type="submission" date="2017-03" db="EMBL/GenBank/DDBJ databases">
        <authorList>
            <person name="Afonso C.L."/>
            <person name="Miller P.J."/>
            <person name="Scott M.A."/>
            <person name="Spackman E."/>
            <person name="Goraichik I."/>
            <person name="Dimitrov K.M."/>
            <person name="Suarez D.L."/>
            <person name="Swayne D.E."/>
        </authorList>
    </citation>
    <scope>NUCLEOTIDE SEQUENCE [LARGE SCALE GENOMIC DNA]</scope>
    <source>
        <strain evidence="13">Genome sequencing of Nitrospira japonica strain NJ11</strain>
    </source>
</reference>
<evidence type="ECO:0000256" key="2">
    <source>
        <dbReference type="ARBA" id="ARBA00004496"/>
    </source>
</evidence>
<protein>
    <recommendedName>
        <fullName evidence="10">Peptidyl-prolyl cis-trans isomerase</fullName>
        <ecNumber evidence="10">5.2.1.8</ecNumber>
    </recommendedName>
</protein>
<dbReference type="KEGG" id="nja:NSJP_2752"/>
<dbReference type="EC" id="5.2.1.8" evidence="10"/>
<evidence type="ECO:0000256" key="5">
    <source>
        <dbReference type="ARBA" id="ARBA00023110"/>
    </source>
</evidence>
<proteinExistence type="inferred from homology"/>
<evidence type="ECO:0000256" key="3">
    <source>
        <dbReference type="ARBA" id="ARBA00006577"/>
    </source>
</evidence>
<dbReference type="STRING" id="1325564.NSJP_2752"/>
<dbReference type="EMBL" id="LT828648">
    <property type="protein sequence ID" value="SLM48919.1"/>
    <property type="molecule type" value="Genomic_DNA"/>
</dbReference>
<comment type="function">
    <text evidence="8">Also involved in hydrogenase metallocenter assembly, probably by participating in the nickel insertion step. This function in hydrogenase biosynthesis requires chaperone activity and the presence of the metal-binding domain, but not PPIase activity.</text>
</comment>
<dbReference type="OrthoDB" id="9801284at2"/>
<evidence type="ECO:0000256" key="11">
    <source>
        <dbReference type="SAM" id="SignalP"/>
    </source>
</evidence>
<keyword evidence="11" id="KW-0732">Signal</keyword>
<dbReference type="AlphaFoldDB" id="A0A1W1I7T4"/>
<dbReference type="GO" id="GO:0005737">
    <property type="term" value="C:cytoplasm"/>
    <property type="evidence" value="ECO:0007669"/>
    <property type="project" value="UniProtKB-SubCell"/>
</dbReference>
<dbReference type="PROSITE" id="PS50059">
    <property type="entry name" value="FKBP_PPIASE"/>
    <property type="match status" value="1"/>
</dbReference>
<dbReference type="RefSeq" id="WP_080887237.1">
    <property type="nucleotide sequence ID" value="NZ_LT828648.1"/>
</dbReference>
<dbReference type="Gene3D" id="3.10.50.40">
    <property type="match status" value="1"/>
</dbReference>
<dbReference type="GO" id="GO:0042026">
    <property type="term" value="P:protein refolding"/>
    <property type="evidence" value="ECO:0007669"/>
    <property type="project" value="UniProtKB-ARBA"/>
</dbReference>
<comment type="subcellular location">
    <subcellularLocation>
        <location evidence="2">Cytoplasm</location>
    </subcellularLocation>
</comment>
<accession>A0A1W1I7T4</accession>
<dbReference type="Pfam" id="PF00254">
    <property type="entry name" value="FKBP_C"/>
    <property type="match status" value="1"/>
</dbReference>
<dbReference type="InterPro" id="IPR046357">
    <property type="entry name" value="PPIase_dom_sf"/>
</dbReference>
<dbReference type="InterPro" id="IPR001179">
    <property type="entry name" value="PPIase_FKBP_dom"/>
</dbReference>
<comment type="catalytic activity">
    <reaction evidence="1 9 10">
        <text>[protein]-peptidylproline (omega=180) = [protein]-peptidylproline (omega=0)</text>
        <dbReference type="Rhea" id="RHEA:16237"/>
        <dbReference type="Rhea" id="RHEA-COMP:10747"/>
        <dbReference type="Rhea" id="RHEA-COMP:10748"/>
        <dbReference type="ChEBI" id="CHEBI:83833"/>
        <dbReference type="ChEBI" id="CHEBI:83834"/>
        <dbReference type="EC" id="5.2.1.8"/>
    </reaction>
</comment>
<keyword evidence="4" id="KW-0963">Cytoplasm</keyword>
<dbReference type="PANTHER" id="PTHR47861:SF3">
    <property type="entry name" value="FKBP-TYPE PEPTIDYL-PROLYL CIS-TRANS ISOMERASE SLYD"/>
    <property type="match status" value="1"/>
</dbReference>
<dbReference type="Proteomes" id="UP000192042">
    <property type="component" value="Chromosome I"/>
</dbReference>
<name>A0A1W1I7T4_9BACT</name>